<reference evidence="13 14" key="2">
    <citation type="submission" date="2015-07" db="EMBL/GenBank/DDBJ databases">
        <title>High-quality genome of monoxenous trypanosomatid Leptomonas pyrrhocoris.</title>
        <authorList>
            <person name="Flegontov P."/>
            <person name="Butenko A."/>
            <person name="Firsov S."/>
            <person name="Vlcek C."/>
            <person name="Logacheva M.D."/>
            <person name="Field M."/>
            <person name="Filatov D."/>
            <person name="Flegontova O."/>
            <person name="Gerasimov E."/>
            <person name="Jackson A.P."/>
            <person name="Kelly S."/>
            <person name="Opperdoes F."/>
            <person name="O'Reilly A."/>
            <person name="Votypka J."/>
            <person name="Yurchenko V."/>
            <person name="Lukes J."/>
        </authorList>
    </citation>
    <scope>NUCLEOTIDE SEQUENCE [LARGE SCALE GENOMIC DNA]</scope>
    <source>
        <strain evidence="13">H10</strain>
    </source>
</reference>
<name>X2C4W8_LEPPY</name>
<dbReference type="PROSITE" id="PS00854">
    <property type="entry name" value="PROTEASOME_BETA_1"/>
    <property type="match status" value="1"/>
</dbReference>
<keyword evidence="5" id="KW-0378">Hydrolase</keyword>
<evidence type="ECO:0000313" key="12">
    <source>
        <dbReference type="EMBL" id="AGG11598.1"/>
    </source>
</evidence>
<dbReference type="GO" id="GO:0051603">
    <property type="term" value="P:proteolysis involved in protein catabolic process"/>
    <property type="evidence" value="ECO:0007669"/>
    <property type="project" value="InterPro"/>
</dbReference>
<dbReference type="FunFam" id="3.60.20.10:FF:000034">
    <property type="entry name" value="Proteasome subunit beta"/>
    <property type="match status" value="1"/>
</dbReference>
<evidence type="ECO:0000256" key="6">
    <source>
        <dbReference type="ARBA" id="ARBA00022942"/>
    </source>
</evidence>
<keyword evidence="2 10" id="KW-0963">Cytoplasm</keyword>
<feature type="active site" description="Nucleophile" evidence="9">
    <location>
        <position position="102"/>
    </location>
</feature>
<evidence type="ECO:0000256" key="2">
    <source>
        <dbReference type="ARBA" id="ARBA00022490"/>
    </source>
</evidence>
<dbReference type="GO" id="GO:0005634">
    <property type="term" value="C:nucleus"/>
    <property type="evidence" value="ECO:0007669"/>
    <property type="project" value="UniProtKB-SubCell"/>
</dbReference>
<gene>
    <name evidence="13" type="ORF">ABB37_05093</name>
</gene>
<dbReference type="OMA" id="HRYKEGM"/>
<feature type="region of interest" description="Disordered" evidence="11">
    <location>
        <begin position="44"/>
        <end position="73"/>
    </location>
</feature>
<dbReference type="PANTHER" id="PTHR32194:SF3">
    <property type="entry name" value="PROTEASOME SUBUNIT BETA"/>
    <property type="match status" value="1"/>
</dbReference>
<keyword evidence="3" id="KW-0645">Protease</keyword>
<dbReference type="GO" id="GO:0004298">
    <property type="term" value="F:threonine-type endopeptidase activity"/>
    <property type="evidence" value="ECO:0007669"/>
    <property type="project" value="UniProtKB-KW"/>
</dbReference>
<evidence type="ECO:0000256" key="11">
    <source>
        <dbReference type="SAM" id="MobiDB-lite"/>
    </source>
</evidence>
<evidence type="ECO:0000256" key="7">
    <source>
        <dbReference type="ARBA" id="ARBA00023145"/>
    </source>
</evidence>
<dbReference type="InterPro" id="IPR016050">
    <property type="entry name" value="Proteasome_bsu_CS"/>
</dbReference>
<keyword evidence="8 10" id="KW-0539">Nucleus</keyword>
<comment type="similarity">
    <text evidence="10">Belongs to the peptidase T1B family.</text>
</comment>
<dbReference type="GeneID" id="26905384"/>
<dbReference type="Gene3D" id="3.60.20.10">
    <property type="entry name" value="Glutamine Phosphoribosylpyrophosphate, subunit 1, domain 1"/>
    <property type="match status" value="1"/>
</dbReference>
<evidence type="ECO:0000313" key="13">
    <source>
        <dbReference type="EMBL" id="KPA80091.1"/>
    </source>
</evidence>
<dbReference type="EMBL" id="KC543586">
    <property type="protein sequence ID" value="AGG11598.1"/>
    <property type="molecule type" value="Genomic_DNA"/>
</dbReference>
<proteinExistence type="inferred from homology"/>
<evidence type="ECO:0000256" key="3">
    <source>
        <dbReference type="ARBA" id="ARBA00022670"/>
    </source>
</evidence>
<reference evidence="12" key="1">
    <citation type="journal article" date="2013" name="Curr. Biol.">
        <title>Paratrypanosoma is a novel early-branching trypanosomatid.</title>
        <authorList>
            <person name="Flegontov P."/>
            <person name="Votypka J."/>
            <person name="Skalicky T."/>
            <person name="Logacheva M.D."/>
            <person name="Penin A.A."/>
            <person name="Tanifuji G."/>
            <person name="Onodera N.T."/>
            <person name="Kondrashov A.S."/>
            <person name="Volf P."/>
            <person name="Archibald J.M."/>
            <person name="Lukes J."/>
        </authorList>
    </citation>
    <scope>NUCLEOTIDE SEQUENCE</scope>
    <source>
        <strain evidence="12">H10</strain>
    </source>
</reference>
<dbReference type="GO" id="GO:0005839">
    <property type="term" value="C:proteasome core complex"/>
    <property type="evidence" value="ECO:0007669"/>
    <property type="project" value="InterPro"/>
</dbReference>
<dbReference type="InterPro" id="IPR023333">
    <property type="entry name" value="Proteasome_suB-type"/>
</dbReference>
<dbReference type="CDD" id="cd03761">
    <property type="entry name" value="proteasome_beta_type_5"/>
    <property type="match status" value="1"/>
</dbReference>
<evidence type="ECO:0000313" key="14">
    <source>
        <dbReference type="Proteomes" id="UP000037923"/>
    </source>
</evidence>
<keyword evidence="14" id="KW-1185">Reference proteome</keyword>
<dbReference type="PROSITE" id="PS51476">
    <property type="entry name" value="PROTEASOME_BETA_2"/>
    <property type="match status" value="1"/>
</dbReference>
<dbReference type="InterPro" id="IPR029055">
    <property type="entry name" value="Ntn_hydrolases_N"/>
</dbReference>
<dbReference type="InterPro" id="IPR001353">
    <property type="entry name" value="Proteasome_sua/b"/>
</dbReference>
<dbReference type="GO" id="GO:0005737">
    <property type="term" value="C:cytoplasm"/>
    <property type="evidence" value="ECO:0007669"/>
    <property type="project" value="UniProtKB-SubCell"/>
</dbReference>
<evidence type="ECO:0000256" key="10">
    <source>
        <dbReference type="RuleBase" id="RU004203"/>
    </source>
</evidence>
<comment type="subcellular location">
    <subcellularLocation>
        <location evidence="10">Cytoplasm</location>
    </subcellularLocation>
    <subcellularLocation>
        <location evidence="10">Nucleus</location>
    </subcellularLocation>
</comment>
<sequence>MFADFESVMSSNFTMDDCPHIGPFTYHNLQDTQREDPLTAMCSYRRGPQRRDDDESPDSCEKVTADPLDSSRHLHGENRAWTLAGACPVPRAIPKMDVKKGTTTLAFRFNGGIIVAVDSRASTGQYIASQTVMKVLEINDYLLGTLAGGAADCQYWERVLGMECRLWELRNGTRITVAAASKILANITYAYRNHQLSMGTMVAGWDQFGPSLYYVDDKGSRVKQDLFSVGSGSIYAYGVLDTGYRKDLSVEEACDLARRSIFHATYRDGASGGIVTVYHVHEKGWTKISRDDQTKLYERYFPAR</sequence>
<evidence type="ECO:0000256" key="5">
    <source>
        <dbReference type="ARBA" id="ARBA00022801"/>
    </source>
</evidence>
<dbReference type="SUPFAM" id="SSF56235">
    <property type="entry name" value="N-terminal nucleophile aminohydrolases (Ntn hydrolases)"/>
    <property type="match status" value="1"/>
</dbReference>
<dbReference type="Proteomes" id="UP000037923">
    <property type="component" value="Unassembled WGS sequence"/>
</dbReference>
<accession>X2C4W8</accession>
<feature type="non-terminal residue" evidence="12">
    <location>
        <position position="304"/>
    </location>
</feature>
<comment type="catalytic activity">
    <reaction evidence="1">
        <text>Cleavage of peptide bonds with very broad specificity.</text>
        <dbReference type="EC" id="3.4.25.1"/>
    </reaction>
</comment>
<keyword evidence="7" id="KW-0865">Zymogen</keyword>
<evidence type="ECO:0000256" key="4">
    <source>
        <dbReference type="ARBA" id="ARBA00022698"/>
    </source>
</evidence>
<evidence type="ECO:0000256" key="1">
    <source>
        <dbReference type="ARBA" id="ARBA00001198"/>
    </source>
</evidence>
<dbReference type="RefSeq" id="XP_015658530.1">
    <property type="nucleotide sequence ID" value="XM_015803014.1"/>
</dbReference>
<comment type="function">
    <text evidence="10">Component of the proteasome, a multicatalytic proteinase complex which is characterized by its ability to cleave peptides with Arg, Phe, Tyr, Leu, and Glu adjacent to the leaving group at neutral or slightly basic pH. The proteasome has an ATP-dependent proteolytic activity.</text>
</comment>
<dbReference type="InterPro" id="IPR000243">
    <property type="entry name" value="Pept_T1A_subB"/>
</dbReference>
<protein>
    <recommendedName>
        <fullName evidence="10">Proteasome subunit beta</fullName>
    </recommendedName>
</protein>
<dbReference type="Pfam" id="PF00227">
    <property type="entry name" value="Proteasome"/>
    <property type="match status" value="1"/>
</dbReference>
<dbReference type="VEuPathDB" id="TriTrypDB:LpyrH10_09_1930"/>
<dbReference type="PANTHER" id="PTHR32194">
    <property type="entry name" value="METALLOPROTEASE TLDD"/>
    <property type="match status" value="1"/>
</dbReference>
<comment type="subunit">
    <text evidence="10">Component of the proteasome complex.</text>
</comment>
<dbReference type="OrthoDB" id="37597at2759"/>
<dbReference type="PRINTS" id="PR00141">
    <property type="entry name" value="PROTEASOME"/>
</dbReference>
<feature type="compositionally biased region" description="Basic and acidic residues" evidence="11">
    <location>
        <begin position="49"/>
        <end position="73"/>
    </location>
</feature>
<dbReference type="AlphaFoldDB" id="X2C4W8"/>
<evidence type="ECO:0000256" key="8">
    <source>
        <dbReference type="ARBA" id="ARBA00023242"/>
    </source>
</evidence>
<dbReference type="EMBL" id="LGTL01000009">
    <property type="protein sequence ID" value="KPA80091.1"/>
    <property type="molecule type" value="Genomic_DNA"/>
</dbReference>
<organism evidence="12">
    <name type="scientific">Leptomonas pyrrhocoris</name>
    <name type="common">Firebug parasite</name>
    <dbReference type="NCBI Taxonomy" id="157538"/>
    <lineage>
        <taxon>Eukaryota</taxon>
        <taxon>Discoba</taxon>
        <taxon>Euglenozoa</taxon>
        <taxon>Kinetoplastea</taxon>
        <taxon>Metakinetoplastina</taxon>
        <taxon>Trypanosomatida</taxon>
        <taxon>Trypanosomatidae</taxon>
        <taxon>Leishmaniinae</taxon>
        <taxon>Leptomonas</taxon>
    </lineage>
</organism>
<keyword evidence="6 10" id="KW-0647">Proteasome</keyword>
<keyword evidence="4" id="KW-0888">Threonine protease</keyword>
<evidence type="ECO:0000256" key="9">
    <source>
        <dbReference type="PIRSR" id="PIRSR600243-1"/>
    </source>
</evidence>